<name>A0A4Y7SWC1_COPMI</name>
<dbReference type="Proteomes" id="UP000298030">
    <property type="component" value="Unassembled WGS sequence"/>
</dbReference>
<dbReference type="AlphaFoldDB" id="A0A4Y7SWC1"/>
<accession>A0A4Y7SWC1</accession>
<evidence type="ECO:0000313" key="1">
    <source>
        <dbReference type="EMBL" id="TEB26147.1"/>
    </source>
</evidence>
<comment type="caution">
    <text evidence="1">The sequence shown here is derived from an EMBL/GenBank/DDBJ whole genome shotgun (WGS) entry which is preliminary data.</text>
</comment>
<reference evidence="1 2" key="1">
    <citation type="journal article" date="2019" name="Nat. Ecol. Evol.">
        <title>Megaphylogeny resolves global patterns of mushroom evolution.</title>
        <authorList>
            <person name="Varga T."/>
            <person name="Krizsan K."/>
            <person name="Foldi C."/>
            <person name="Dima B."/>
            <person name="Sanchez-Garcia M."/>
            <person name="Sanchez-Ramirez S."/>
            <person name="Szollosi G.J."/>
            <person name="Szarkandi J.G."/>
            <person name="Papp V."/>
            <person name="Albert L."/>
            <person name="Andreopoulos W."/>
            <person name="Angelini C."/>
            <person name="Antonin V."/>
            <person name="Barry K.W."/>
            <person name="Bougher N.L."/>
            <person name="Buchanan P."/>
            <person name="Buyck B."/>
            <person name="Bense V."/>
            <person name="Catcheside P."/>
            <person name="Chovatia M."/>
            <person name="Cooper J."/>
            <person name="Damon W."/>
            <person name="Desjardin D."/>
            <person name="Finy P."/>
            <person name="Geml J."/>
            <person name="Haridas S."/>
            <person name="Hughes K."/>
            <person name="Justo A."/>
            <person name="Karasinski D."/>
            <person name="Kautmanova I."/>
            <person name="Kiss B."/>
            <person name="Kocsube S."/>
            <person name="Kotiranta H."/>
            <person name="LaButti K.M."/>
            <person name="Lechner B.E."/>
            <person name="Liimatainen K."/>
            <person name="Lipzen A."/>
            <person name="Lukacs Z."/>
            <person name="Mihaltcheva S."/>
            <person name="Morgado L.N."/>
            <person name="Niskanen T."/>
            <person name="Noordeloos M.E."/>
            <person name="Ohm R.A."/>
            <person name="Ortiz-Santana B."/>
            <person name="Ovrebo C."/>
            <person name="Racz N."/>
            <person name="Riley R."/>
            <person name="Savchenko A."/>
            <person name="Shiryaev A."/>
            <person name="Soop K."/>
            <person name="Spirin V."/>
            <person name="Szebenyi C."/>
            <person name="Tomsovsky M."/>
            <person name="Tulloss R.E."/>
            <person name="Uehling J."/>
            <person name="Grigoriev I.V."/>
            <person name="Vagvolgyi C."/>
            <person name="Papp T."/>
            <person name="Martin F.M."/>
            <person name="Miettinen O."/>
            <person name="Hibbett D.S."/>
            <person name="Nagy L.G."/>
        </authorList>
    </citation>
    <scope>NUCLEOTIDE SEQUENCE [LARGE SCALE GENOMIC DNA]</scope>
    <source>
        <strain evidence="1 2">FP101781</strain>
    </source>
</reference>
<protein>
    <submittedName>
        <fullName evidence="1">Uncharacterized protein</fullName>
    </submittedName>
</protein>
<gene>
    <name evidence="1" type="ORF">FA13DRAFT_1112386</name>
</gene>
<evidence type="ECO:0000313" key="2">
    <source>
        <dbReference type="Proteomes" id="UP000298030"/>
    </source>
</evidence>
<dbReference type="EMBL" id="QPFP01000051">
    <property type="protein sequence ID" value="TEB26147.1"/>
    <property type="molecule type" value="Genomic_DNA"/>
</dbReference>
<keyword evidence="2" id="KW-1185">Reference proteome</keyword>
<organism evidence="1 2">
    <name type="scientific">Coprinellus micaceus</name>
    <name type="common">Glistening ink-cap mushroom</name>
    <name type="synonym">Coprinus micaceus</name>
    <dbReference type="NCBI Taxonomy" id="71717"/>
    <lineage>
        <taxon>Eukaryota</taxon>
        <taxon>Fungi</taxon>
        <taxon>Dikarya</taxon>
        <taxon>Basidiomycota</taxon>
        <taxon>Agaricomycotina</taxon>
        <taxon>Agaricomycetes</taxon>
        <taxon>Agaricomycetidae</taxon>
        <taxon>Agaricales</taxon>
        <taxon>Agaricineae</taxon>
        <taxon>Psathyrellaceae</taxon>
        <taxon>Coprinellus</taxon>
    </lineage>
</organism>
<proteinExistence type="predicted"/>
<sequence>MLRMTGVGRREERKKSCERRVRIIASHHSGGAADSRVTDRWGSDVDIDLPAMASWVPDVVLASLASPDPT</sequence>